<feature type="compositionally biased region" description="Polar residues" evidence="1">
    <location>
        <begin position="1"/>
        <end position="10"/>
    </location>
</feature>
<reference evidence="2 3" key="1">
    <citation type="journal article" date="2016" name="Appl. Environ. Microbiol.">
        <title>Whole genome relationships among Francisella bacteria of diverse origin define new species and provide specific regions for detection.</title>
        <authorList>
            <person name="Challacombe J.F."/>
            <person name="Petersen J.M."/>
            <person name="Gallegos-Graves V."/>
            <person name="Hodge D."/>
            <person name="Pillai S."/>
            <person name="Kuske C.R."/>
        </authorList>
    </citation>
    <scope>NUCLEOTIDE SEQUENCE [LARGE SCALE GENOMIC DNA]</scope>
    <source>
        <strain evidence="3">TX07-7310</strain>
    </source>
</reference>
<gene>
    <name evidence="2" type="ORF">F7310_01100</name>
</gene>
<dbReference type="RefSeq" id="WP_072711238.1">
    <property type="nucleotide sequence ID" value="NZ_CP016796.1"/>
</dbReference>
<organism evidence="2 3">
    <name type="scientific">Francisella uliginis</name>
    <dbReference type="NCBI Taxonomy" id="573570"/>
    <lineage>
        <taxon>Bacteria</taxon>
        <taxon>Pseudomonadati</taxon>
        <taxon>Pseudomonadota</taxon>
        <taxon>Gammaproteobacteria</taxon>
        <taxon>Thiotrichales</taxon>
        <taxon>Francisellaceae</taxon>
        <taxon>Francisella</taxon>
    </lineage>
</organism>
<accession>A0A1L4BQC3</accession>
<evidence type="ECO:0000256" key="1">
    <source>
        <dbReference type="SAM" id="MobiDB-lite"/>
    </source>
</evidence>
<dbReference type="STRING" id="573570.F7310_01100"/>
<dbReference type="KEGG" id="frx:F7310_01100"/>
<sequence length="324" mass="37411">MSYGLFSQQRSRARSLHRQSSFNENNEANKAANEQFLIDLCKEATTYVKYKPLGGGRRVNISDNVSYVVPDNLGRAIKEMSQRITINQGDFIKELAEKLKKVNTNINVNGRSEWTKRLYENPFYILREINTKILLIDNNVSGSLNLANADMRSTLKDVQRLTQIEIIKNKKAIKIGRQYTGEEADIFKEIEKFLGKDDSSTVKKYMPMCHQGILADIMTPYYKNHEQTQITRAELLLSTSCVASGMFDFKINLDTKEHLLFFRILKKFDKERIKVFDEEIYSTLLGDNYEQLLLRPTGFISEGIFTIDFDRSTFTSGNLVFKKN</sequence>
<dbReference type="OrthoDB" id="9977207at2"/>
<protein>
    <submittedName>
        <fullName evidence="2">Uncharacterized protein</fullName>
    </submittedName>
</protein>
<name>A0A1L4BQC3_9GAMM</name>
<keyword evidence="3" id="KW-1185">Reference proteome</keyword>
<evidence type="ECO:0000313" key="3">
    <source>
        <dbReference type="Proteomes" id="UP000184222"/>
    </source>
</evidence>
<proteinExistence type="predicted"/>
<feature type="region of interest" description="Disordered" evidence="1">
    <location>
        <begin position="1"/>
        <end position="25"/>
    </location>
</feature>
<dbReference type="AlphaFoldDB" id="A0A1L4BQC3"/>
<dbReference type="EMBL" id="CP016796">
    <property type="protein sequence ID" value="API86038.1"/>
    <property type="molecule type" value="Genomic_DNA"/>
</dbReference>
<evidence type="ECO:0000313" key="2">
    <source>
        <dbReference type="EMBL" id="API86038.1"/>
    </source>
</evidence>
<dbReference type="Proteomes" id="UP000184222">
    <property type="component" value="Chromosome"/>
</dbReference>